<gene>
    <name evidence="3" type="ORF">TKK_017771</name>
</gene>
<feature type="compositionally biased region" description="Polar residues" evidence="1">
    <location>
        <begin position="879"/>
        <end position="892"/>
    </location>
</feature>
<dbReference type="AlphaFoldDB" id="A0ABD2W299"/>
<feature type="region of interest" description="Disordered" evidence="1">
    <location>
        <begin position="813"/>
        <end position="892"/>
    </location>
</feature>
<dbReference type="InterPro" id="IPR032071">
    <property type="entry name" value="DUF4806"/>
</dbReference>
<evidence type="ECO:0000313" key="3">
    <source>
        <dbReference type="EMBL" id="KAL3386844.1"/>
    </source>
</evidence>
<feature type="compositionally biased region" description="Low complexity" evidence="1">
    <location>
        <begin position="861"/>
        <end position="872"/>
    </location>
</feature>
<feature type="domain" description="DUF4806" evidence="2">
    <location>
        <begin position="1042"/>
        <end position="1122"/>
    </location>
</feature>
<feature type="compositionally biased region" description="Basic residues" evidence="1">
    <location>
        <begin position="1147"/>
        <end position="1160"/>
    </location>
</feature>
<protein>
    <recommendedName>
        <fullName evidence="2">DUF4806 domain-containing protein</fullName>
    </recommendedName>
</protein>
<dbReference type="Pfam" id="PF16064">
    <property type="entry name" value="DUF4806"/>
    <property type="match status" value="1"/>
</dbReference>
<evidence type="ECO:0000256" key="1">
    <source>
        <dbReference type="SAM" id="MobiDB-lite"/>
    </source>
</evidence>
<feature type="compositionally biased region" description="Polar residues" evidence="1">
    <location>
        <begin position="820"/>
        <end position="831"/>
    </location>
</feature>
<sequence>MPKVYTKRHQRRKLKLAVSSSMSSVYENFQSLKRRENDSFALRSVETNRNESNSVETNCNESNSVETNCEESKSVDNNELQYVNETNINVTINRNDTDCMSHIENCYNDFDDISLHDNDNNDEYRYSSCDSDYSDDEWMDDCHYNDSMIIDKPDFKSEIRTWAVEERIAHSSLSKLLKILNVRIPSEKFPRDSRTLLRTPKNIEIQQRAGGEYHHFGLKKVIINIISKRNLLGNENTLIKLYVASDGAPTGNSSEKNMWPILCSEHTDYDVENNTVYPIGIYHGVGKPTCMNEFFTPFVEEAIHFVNNGCEHENISYQIRIFGLIFDAPAKAMALCIAYPNGYYSCTKCEIEGDYIDRVCYPYDKNIVLRTDEKFKDKQYSGSYQKSVTPLNDIPFLGLVSGVPIDYMHLVCLGIVKKLLIFWCFQPNQFKLSLDDRTKISNELITFRMYLPKELARAPRTLSSCKKWKATEYRQFLLYTGPIVLSEKILGKDKYLNFLALHIAITILASPKYSQNESYLNYADQLLHYFVESFGKCYGTNFISYNVHNLLHLVADVRRFGCLDKFSAFKFENCIFLMKRMIRKYEKPLQQIACRFAEKEYCAFESSRTKKYDSRCKVFLKKHSNGPLLRQGYSAQYKILHFNNFVIDVDDLRNNALIINGKFIQALNFVEKDGKNYVIGKELIPEDDIYSSPCKSSQLLSSVVKLSNDMISLRCDKIEAKLCKIICNEKIQTMSSNFYIIDFKDGVSIVPDNWLHDDKKKSSWPKYKFQAQIDNSIKIRESVKPNWKVVEISEILDSAETYEDAEKRLKKISETETEDNSQTIVNPTIIVNRSKKRSTGSNSNIPDFEEPPKKAAKKNKSSTLTPPSLNLSAHDEESQSPLLSNTDSDSTYTRIVKQKKNVGKVKESKTKPGVKDNERVTEMIVSSPESTTNESIVKPNATNSLEKALKKDTGLVPNSPDSIKSNSLSNRIQKNDFACVALGNKIFPESVADSNLMIISYLQELISINNKTYSRVESLENSLRNTQRIGMSSQSNTNWSFLPLKTEDSLKELEKKVKENTNFPVEFSEMLQRVGGSDDRSKINAMMNKVFSDEVGNLYSWKGQKGKKALEDLKVGKIMLDAMLKCREAYTEIQIIGQIRNWLSARKAKLGPKKEKKKRRSQENVSKSSENEEEDVD</sequence>
<comment type="caution">
    <text evidence="3">The sequence shown here is derived from an EMBL/GenBank/DDBJ whole genome shotgun (WGS) entry which is preliminary data.</text>
</comment>
<evidence type="ECO:0000259" key="2">
    <source>
        <dbReference type="Pfam" id="PF16064"/>
    </source>
</evidence>
<reference evidence="3 4" key="1">
    <citation type="journal article" date="2024" name="bioRxiv">
        <title>A reference genome for Trichogramma kaykai: A tiny desert-dwelling parasitoid wasp with competing sex-ratio distorters.</title>
        <authorList>
            <person name="Culotta J."/>
            <person name="Lindsey A.R."/>
        </authorList>
    </citation>
    <scope>NUCLEOTIDE SEQUENCE [LARGE SCALE GENOMIC DNA]</scope>
    <source>
        <strain evidence="3 4">KSX58</strain>
    </source>
</reference>
<evidence type="ECO:0000313" key="4">
    <source>
        <dbReference type="Proteomes" id="UP001627154"/>
    </source>
</evidence>
<accession>A0ABD2W299</accession>
<feature type="region of interest" description="Disordered" evidence="1">
    <location>
        <begin position="1147"/>
        <end position="1177"/>
    </location>
</feature>
<name>A0ABD2W299_9HYME</name>
<dbReference type="EMBL" id="JBJJXI010000143">
    <property type="protein sequence ID" value="KAL3386844.1"/>
    <property type="molecule type" value="Genomic_DNA"/>
</dbReference>
<dbReference type="Proteomes" id="UP001627154">
    <property type="component" value="Unassembled WGS sequence"/>
</dbReference>
<dbReference type="PANTHER" id="PTHR33053:SF25">
    <property type="entry name" value="TRANSPOSASE DOMAIN-CONTAINING PROTEIN"/>
    <property type="match status" value="1"/>
</dbReference>
<proteinExistence type="predicted"/>
<keyword evidence="4" id="KW-1185">Reference proteome</keyword>
<organism evidence="3 4">
    <name type="scientific">Trichogramma kaykai</name>
    <dbReference type="NCBI Taxonomy" id="54128"/>
    <lineage>
        <taxon>Eukaryota</taxon>
        <taxon>Metazoa</taxon>
        <taxon>Ecdysozoa</taxon>
        <taxon>Arthropoda</taxon>
        <taxon>Hexapoda</taxon>
        <taxon>Insecta</taxon>
        <taxon>Pterygota</taxon>
        <taxon>Neoptera</taxon>
        <taxon>Endopterygota</taxon>
        <taxon>Hymenoptera</taxon>
        <taxon>Apocrita</taxon>
        <taxon>Proctotrupomorpha</taxon>
        <taxon>Chalcidoidea</taxon>
        <taxon>Trichogrammatidae</taxon>
        <taxon>Trichogramma</taxon>
    </lineage>
</organism>
<dbReference type="PANTHER" id="PTHR33053">
    <property type="entry name" value="PROTEIN, PUTATIVE-RELATED"/>
    <property type="match status" value="1"/>
</dbReference>